<protein>
    <submittedName>
        <fullName evidence="2">Cytochrome P460</fullName>
    </submittedName>
</protein>
<feature type="domain" description="Haem-binding" evidence="1">
    <location>
        <begin position="22"/>
        <end position="151"/>
    </location>
</feature>
<dbReference type="OrthoDB" id="196738at2"/>
<proteinExistence type="predicted"/>
<reference evidence="2 3" key="1">
    <citation type="submission" date="2018-08" db="EMBL/GenBank/DDBJ databases">
        <title>Chitinophaga sp. K20C18050901, a novel bacterium isolated from forest soil.</title>
        <authorList>
            <person name="Wang C."/>
        </authorList>
    </citation>
    <scope>NUCLEOTIDE SEQUENCE [LARGE SCALE GENOMIC DNA]</scope>
    <source>
        <strain evidence="2 3">K20C18050901</strain>
    </source>
</reference>
<dbReference type="CDD" id="cd20753">
    <property type="entry name" value="cyt_P460_Mc-like"/>
    <property type="match status" value="1"/>
</dbReference>
<comment type="caution">
    <text evidence="2">The sequence shown here is derived from an EMBL/GenBank/DDBJ whole genome shotgun (WGS) entry which is preliminary data.</text>
</comment>
<evidence type="ECO:0000313" key="3">
    <source>
        <dbReference type="Proteomes" id="UP000261174"/>
    </source>
</evidence>
<dbReference type="EMBL" id="QTJV01000020">
    <property type="protein sequence ID" value="RFM30680.1"/>
    <property type="molecule type" value="Genomic_DNA"/>
</dbReference>
<dbReference type="InterPro" id="IPR032033">
    <property type="entry name" value="Cytochrome_P460"/>
</dbReference>
<dbReference type="GO" id="GO:0009055">
    <property type="term" value="F:electron transfer activity"/>
    <property type="evidence" value="ECO:0007669"/>
    <property type="project" value="InterPro"/>
</dbReference>
<dbReference type="InterPro" id="IPR025992">
    <property type="entry name" value="Haem-bd"/>
</dbReference>
<dbReference type="SUPFAM" id="SSF46626">
    <property type="entry name" value="Cytochrome c"/>
    <property type="match status" value="1"/>
</dbReference>
<dbReference type="Proteomes" id="UP000261174">
    <property type="component" value="Unassembled WGS sequence"/>
</dbReference>
<gene>
    <name evidence="2" type="ORF">DXN04_32585</name>
</gene>
<evidence type="ECO:0000313" key="2">
    <source>
        <dbReference type="EMBL" id="RFM30680.1"/>
    </source>
</evidence>
<dbReference type="Pfam" id="PF16694">
    <property type="entry name" value="Cytochrome_P460"/>
    <property type="match status" value="1"/>
</dbReference>
<dbReference type="GO" id="GO:0020037">
    <property type="term" value="F:heme binding"/>
    <property type="evidence" value="ECO:0007669"/>
    <property type="project" value="InterPro"/>
</dbReference>
<dbReference type="InterPro" id="IPR038142">
    <property type="entry name" value="Cytochrome_P460_sp"/>
</dbReference>
<dbReference type="AlphaFoldDB" id="A0A3E1NRZ0"/>
<keyword evidence="3" id="KW-1185">Reference proteome</keyword>
<dbReference type="SMART" id="SM01235">
    <property type="entry name" value="Haem_bd"/>
    <property type="match status" value="1"/>
</dbReference>
<accession>A0A3E1NRZ0</accession>
<dbReference type="Pfam" id="PF14376">
    <property type="entry name" value="Haem_bd"/>
    <property type="match status" value="1"/>
</dbReference>
<evidence type="ECO:0000259" key="1">
    <source>
        <dbReference type="SMART" id="SM01235"/>
    </source>
</evidence>
<sequence>MIVFHLPLIFVLMKRKLIYGIAICFAGLQFFHPTITHPPVTGDLQAPADVKKIIERACYDCHSNTPNLRWYDQVVPAYWLVANHIKDGRAALNFSNWDSLSAGDQKSALWLAVNQVLLGAMPPSAYTAIHSGAKLDDKDLQVLKNYLLTQQAAPAKAPAMALSSVTNVQPALNGINYIAGYTDWQVVNTTDRFDNGTLRVIYGNDVAIKAIQSNHTHPWPDGTIFAKVAWKEDTDSNGIINPGAFWQVEFMIRNSQQYADTKGWGWARWRGNDLKPYGKTATFSKECISCHEPMKDKDYVFTIPDTLVAGKLITTHYDRNRQLTTAIVKRPDNTYAQILRQIRPDPHWFGANIPGKPVSVNFTTFTDAQPALAVP</sequence>
<dbReference type="InterPro" id="IPR036909">
    <property type="entry name" value="Cyt_c-like_dom_sf"/>
</dbReference>
<organism evidence="2 3">
    <name type="scientific">Chitinophaga silvisoli</name>
    <dbReference type="NCBI Taxonomy" id="2291814"/>
    <lineage>
        <taxon>Bacteria</taxon>
        <taxon>Pseudomonadati</taxon>
        <taxon>Bacteroidota</taxon>
        <taxon>Chitinophagia</taxon>
        <taxon>Chitinophagales</taxon>
        <taxon>Chitinophagaceae</taxon>
        <taxon>Chitinophaga</taxon>
    </lineage>
</organism>
<name>A0A3E1NRZ0_9BACT</name>
<dbReference type="Gene3D" id="3.50.70.20">
    <property type="entry name" value="Cytochrome P460"/>
    <property type="match status" value="1"/>
</dbReference>